<proteinExistence type="predicted"/>
<dbReference type="STRING" id="258594.RPA1352"/>
<dbReference type="EMBL" id="BX572597">
    <property type="protein sequence ID" value="CAE26795.1"/>
    <property type="molecule type" value="Genomic_DNA"/>
</dbReference>
<sequence>MTEPMPMRMSFPSASRALPVAQDGVFAQMRDALLRWAGRSAAAPIGGSVAAQPNGSDGLAVLAFPVRGEALLVNLARTLRARSPAAEQANDPFRLTLSSGRRLRLSIDRDAYVEYHAEDASFQLKIDAAPSRLTLETTDFAVLVNFVMQYRAERGAVPESCGVAS</sequence>
<protein>
    <submittedName>
        <fullName evidence="1">Uncharacterized protein</fullName>
    </submittedName>
</protein>
<name>Q6NA34_RHOPA</name>
<accession>Q6NA34</accession>
<gene>
    <name evidence="1" type="ordered locus">RPA1352</name>
</gene>
<dbReference type="eggNOG" id="ENOG5031DJ9">
    <property type="taxonomic scope" value="Bacteria"/>
</dbReference>
<reference evidence="1" key="1">
    <citation type="journal article" date="2004" name="Nat. Biotechnol.">
        <title>Complete genome sequence of the metabolically versatile photosynthetic bacterium Rhodopseudomonas palustris.</title>
        <authorList>
            <person name="Larimer F.W."/>
            <person name="Chain P."/>
            <person name="Hauser L."/>
            <person name="Lamerdin J."/>
            <person name="Malfatti S."/>
            <person name="Do L."/>
            <person name="Land M.L."/>
            <person name="Pelletier D.A."/>
            <person name="Beatty J.T."/>
            <person name="Lang A.S."/>
            <person name="Tabita F.R."/>
            <person name="Gibson J.L."/>
            <person name="Hanson T.E."/>
            <person name="Bobst C."/>
            <person name="Torres J.L."/>
            <person name="Peres C."/>
            <person name="Harrison F.H."/>
            <person name="Gibson J."/>
            <person name="Harwood C.S."/>
        </authorList>
    </citation>
    <scope>NUCLEOTIDE SEQUENCE [LARGE SCALE GENOMIC DNA]</scope>
    <source>
        <strain evidence="1">CGA009</strain>
    </source>
</reference>
<dbReference type="AlphaFoldDB" id="Q6NA34"/>
<organism evidence="1">
    <name type="scientific">Rhodopseudomonas palustris (strain ATCC BAA-98 / CGA009)</name>
    <dbReference type="NCBI Taxonomy" id="258594"/>
    <lineage>
        <taxon>Bacteria</taxon>
        <taxon>Pseudomonadati</taxon>
        <taxon>Pseudomonadota</taxon>
        <taxon>Alphaproteobacteria</taxon>
        <taxon>Hyphomicrobiales</taxon>
        <taxon>Nitrobacteraceae</taxon>
        <taxon>Rhodopseudomonas</taxon>
    </lineage>
</organism>
<evidence type="ECO:0000313" key="1">
    <source>
        <dbReference type="EMBL" id="CAE26795.1"/>
    </source>
</evidence>
<dbReference type="HOGENOM" id="CLU_1659388_0_0_5"/>